<reference evidence="2" key="1">
    <citation type="journal article" date="2023" name="Plant J.">
        <title>The genome of the king protea, Protea cynaroides.</title>
        <authorList>
            <person name="Chang J."/>
            <person name="Duong T.A."/>
            <person name="Schoeman C."/>
            <person name="Ma X."/>
            <person name="Roodt D."/>
            <person name="Barker N."/>
            <person name="Li Z."/>
            <person name="Van de Peer Y."/>
            <person name="Mizrachi E."/>
        </authorList>
    </citation>
    <scope>NUCLEOTIDE SEQUENCE</scope>
    <source>
        <tissue evidence="2">Young leaves</tissue>
    </source>
</reference>
<feature type="compositionally biased region" description="Basic and acidic residues" evidence="1">
    <location>
        <begin position="90"/>
        <end position="107"/>
    </location>
</feature>
<evidence type="ECO:0000256" key="1">
    <source>
        <dbReference type="SAM" id="MobiDB-lite"/>
    </source>
</evidence>
<comment type="caution">
    <text evidence="2">The sequence shown here is derived from an EMBL/GenBank/DDBJ whole genome shotgun (WGS) entry which is preliminary data.</text>
</comment>
<gene>
    <name evidence="2" type="ORF">NE237_011256</name>
</gene>
<feature type="compositionally biased region" description="Acidic residues" evidence="1">
    <location>
        <begin position="108"/>
        <end position="127"/>
    </location>
</feature>
<proteinExistence type="predicted"/>
<dbReference type="EMBL" id="JAMYWD010000011">
    <property type="protein sequence ID" value="KAJ4954473.1"/>
    <property type="molecule type" value="Genomic_DNA"/>
</dbReference>
<feature type="compositionally biased region" description="Basic and acidic residues" evidence="1">
    <location>
        <begin position="133"/>
        <end position="144"/>
    </location>
</feature>
<accession>A0A9Q0GXL5</accession>
<keyword evidence="3" id="KW-1185">Reference proteome</keyword>
<evidence type="ECO:0000313" key="2">
    <source>
        <dbReference type="EMBL" id="KAJ4954473.1"/>
    </source>
</evidence>
<feature type="compositionally biased region" description="Polar residues" evidence="1">
    <location>
        <begin position="69"/>
        <end position="85"/>
    </location>
</feature>
<feature type="region of interest" description="Disordered" evidence="1">
    <location>
        <begin position="67"/>
        <end position="151"/>
    </location>
</feature>
<dbReference type="Proteomes" id="UP001141806">
    <property type="component" value="Unassembled WGS sequence"/>
</dbReference>
<protein>
    <submittedName>
        <fullName evidence="2">Uncharacterized protein</fullName>
    </submittedName>
</protein>
<organism evidence="2 3">
    <name type="scientific">Protea cynaroides</name>
    <dbReference type="NCBI Taxonomy" id="273540"/>
    <lineage>
        <taxon>Eukaryota</taxon>
        <taxon>Viridiplantae</taxon>
        <taxon>Streptophyta</taxon>
        <taxon>Embryophyta</taxon>
        <taxon>Tracheophyta</taxon>
        <taxon>Spermatophyta</taxon>
        <taxon>Magnoliopsida</taxon>
        <taxon>Proteales</taxon>
        <taxon>Proteaceae</taxon>
        <taxon>Protea</taxon>
    </lineage>
</organism>
<dbReference type="AlphaFoldDB" id="A0A9Q0GXL5"/>
<sequence length="151" mass="16937">MGDPISLIYVYGNYFEDKTVDPERYGYIDVVYDAYSMVSNNIGDISNSSVTIQGCGRDYVQRRRELTRGASSSMTNTHLVNLSSDENYDSDDHPIDEQVRDEAVREEEVGDDDSTDSEKDFEGDEDMGGVVESDGKLSDCKSNDSPDEIDW</sequence>
<name>A0A9Q0GXL5_9MAGN</name>
<evidence type="ECO:0000313" key="3">
    <source>
        <dbReference type="Proteomes" id="UP001141806"/>
    </source>
</evidence>